<evidence type="ECO:0000256" key="10">
    <source>
        <dbReference type="RuleBase" id="RU362125"/>
    </source>
</evidence>
<proteinExistence type="inferred from homology"/>
<evidence type="ECO:0000256" key="1">
    <source>
        <dbReference type="ARBA" id="ARBA00001974"/>
    </source>
</evidence>
<gene>
    <name evidence="14" type="ORF">BB934_22850</name>
</gene>
<dbReference type="Gene3D" id="1.20.140.10">
    <property type="entry name" value="Butyryl-CoA Dehydrogenase, subunit A, domain 3"/>
    <property type="match status" value="1"/>
</dbReference>
<dbReference type="EMBL" id="CP016616">
    <property type="protein sequence ID" value="ANY81998.1"/>
    <property type="molecule type" value="Genomic_DNA"/>
</dbReference>
<dbReference type="InterPro" id="IPR009075">
    <property type="entry name" value="AcylCo_DH/oxidase_C"/>
</dbReference>
<evidence type="ECO:0000256" key="7">
    <source>
        <dbReference type="ARBA" id="ARBA00037085"/>
    </source>
</evidence>
<dbReference type="FunFam" id="1.20.140.10:FF:000001">
    <property type="entry name" value="Acyl-CoA dehydrogenase"/>
    <property type="match status" value="1"/>
</dbReference>
<evidence type="ECO:0000256" key="5">
    <source>
        <dbReference type="ARBA" id="ARBA00022827"/>
    </source>
</evidence>
<comment type="similarity">
    <text evidence="3 10">Belongs to the acyl-CoA dehydrogenase family.</text>
</comment>
<dbReference type="FunFam" id="2.40.110.10:FF:000002">
    <property type="entry name" value="Acyl-CoA dehydrogenase fadE12"/>
    <property type="match status" value="1"/>
</dbReference>
<sequence>MFRNSVRRFVEAEFAPVQDEWRKRKGPGAEAWKKAGSAGLLLADVPMDYGGGGGNFANEIIVCEELARTGVHFGCSVQSIVARYILSYGSEEQKRRWLPDMARGNLIAAIAMTEPGTGSDLPSIRTTARPDGDHYVINGSKTFVSNGTLANLICLAAKTDTNVAPFRGISMIIVETADLPGYKVGSPLEKVGMQGQDTCELFFDDVHVPKANLLGRSEGHGLVQMTEQLPYERLTIAAKALTTAERALTLTTGYVKERAAFGQPIIDFQNTRFKLAECKTETHIGRVFLNDCIQRCVMGKIDDLTAAMAKLWFTDTEWKIVDTCAQLHGGYGYMLEYAIARIWTDSRVQRIYGGTNEIMHEIIASTL</sequence>
<evidence type="ECO:0000256" key="3">
    <source>
        <dbReference type="ARBA" id="ARBA00009347"/>
    </source>
</evidence>
<feature type="domain" description="Acyl-CoA dehydrogenase/oxidase N-terminal" evidence="13">
    <location>
        <begin position="1"/>
        <end position="104"/>
    </location>
</feature>
<dbReference type="Gene3D" id="1.10.540.10">
    <property type="entry name" value="Acyl-CoA dehydrogenase/oxidase, N-terminal domain"/>
    <property type="match status" value="1"/>
</dbReference>
<evidence type="ECO:0000256" key="6">
    <source>
        <dbReference type="ARBA" id="ARBA00023002"/>
    </source>
</evidence>
<dbReference type="InterPro" id="IPR036250">
    <property type="entry name" value="AcylCo_DH-like_C"/>
</dbReference>
<dbReference type="GO" id="GO:0033539">
    <property type="term" value="P:fatty acid beta-oxidation using acyl-CoA dehydrogenase"/>
    <property type="evidence" value="ECO:0007669"/>
    <property type="project" value="TreeGrafter"/>
</dbReference>
<dbReference type="PANTHER" id="PTHR48083">
    <property type="entry name" value="MEDIUM-CHAIN SPECIFIC ACYL-COA DEHYDROGENASE, MITOCHONDRIAL-RELATED"/>
    <property type="match status" value="1"/>
</dbReference>
<dbReference type="InterPro" id="IPR009100">
    <property type="entry name" value="AcylCoA_DH/oxidase_NM_dom_sf"/>
</dbReference>
<dbReference type="PANTHER" id="PTHR48083:SF20">
    <property type="entry name" value="LONG-CHAIN SPECIFIC ACYL-COA DEHYDROGENASE, MITOCHONDRIAL"/>
    <property type="match status" value="1"/>
</dbReference>
<keyword evidence="5 10" id="KW-0274">FAD</keyword>
<keyword evidence="4 10" id="KW-0285">Flavoprotein</keyword>
<comment type="function">
    <text evidence="7">Catalyzes the dehydrogenation at the alpha-beta position of ACP-bound acyl chains. This results in the introduction of a double bond in the lipidic chain, which is further transferred to the epsilon-amino group of lysine residue in the mycobactin core by MbtK.</text>
</comment>
<comment type="pathway">
    <text evidence="2">Siderophore biosynthesis; mycobactin biosynthesis.</text>
</comment>
<evidence type="ECO:0000256" key="8">
    <source>
        <dbReference type="ARBA" id="ARBA00040394"/>
    </source>
</evidence>
<evidence type="ECO:0000256" key="9">
    <source>
        <dbReference type="ARBA" id="ARBA00042660"/>
    </source>
</evidence>
<dbReference type="SUPFAM" id="SSF47203">
    <property type="entry name" value="Acyl-CoA dehydrogenase C-terminal domain-like"/>
    <property type="match status" value="1"/>
</dbReference>
<comment type="cofactor">
    <cofactor evidence="1 10">
        <name>FAD</name>
        <dbReference type="ChEBI" id="CHEBI:57692"/>
    </cofactor>
</comment>
<evidence type="ECO:0000259" key="11">
    <source>
        <dbReference type="Pfam" id="PF00441"/>
    </source>
</evidence>
<dbReference type="GO" id="GO:0050660">
    <property type="term" value="F:flavin adenine dinucleotide binding"/>
    <property type="evidence" value="ECO:0007669"/>
    <property type="project" value="InterPro"/>
</dbReference>
<feature type="domain" description="Acyl-CoA oxidase/dehydrogenase middle" evidence="12">
    <location>
        <begin position="109"/>
        <end position="206"/>
    </location>
</feature>
<evidence type="ECO:0000259" key="12">
    <source>
        <dbReference type="Pfam" id="PF02770"/>
    </source>
</evidence>
<dbReference type="GO" id="GO:0003995">
    <property type="term" value="F:acyl-CoA dehydrogenase activity"/>
    <property type="evidence" value="ECO:0007669"/>
    <property type="project" value="InterPro"/>
</dbReference>
<dbReference type="InterPro" id="IPR013786">
    <property type="entry name" value="AcylCoA_DH/ox_N"/>
</dbReference>
<evidence type="ECO:0000313" key="14">
    <source>
        <dbReference type="EMBL" id="ANY81998.1"/>
    </source>
</evidence>
<dbReference type="KEGG" id="moc:BB934_22850"/>
<dbReference type="InterPro" id="IPR006089">
    <property type="entry name" value="Acyl-CoA_DH_CS"/>
</dbReference>
<dbReference type="SUPFAM" id="SSF56645">
    <property type="entry name" value="Acyl-CoA dehydrogenase NM domain-like"/>
    <property type="match status" value="1"/>
</dbReference>
<reference evidence="14" key="1">
    <citation type="submission" date="2016-07" db="EMBL/GenBank/DDBJ databases">
        <title>Microvirga ossetica sp. nov. a new species of rhizobia isolated from root nodules of the legume species Vicia alpestris Steven originated from North Ossetia region in the Caucasus.</title>
        <authorList>
            <person name="Safronova V.I."/>
            <person name="Kuznetsova I.G."/>
            <person name="Sazanova A.L."/>
            <person name="Belimov A."/>
            <person name="Andronov E."/>
            <person name="Osledkin Y.S."/>
            <person name="Onishchuk O.P."/>
            <person name="Kurchak O.N."/>
            <person name="Shaposhnikov A.I."/>
            <person name="Willems A."/>
            <person name="Tikhonovich I.A."/>
        </authorList>
    </citation>
    <scope>NUCLEOTIDE SEQUENCE [LARGE SCALE GENOMIC DNA]</scope>
    <source>
        <strain evidence="14">V5/3M</strain>
    </source>
</reference>
<dbReference type="InterPro" id="IPR006091">
    <property type="entry name" value="Acyl-CoA_Oxase/DH_mid-dom"/>
</dbReference>
<accession>A0A1B2EPT6</accession>
<dbReference type="InterPro" id="IPR046373">
    <property type="entry name" value="Acyl-CoA_Oxase/DH_mid-dom_sf"/>
</dbReference>
<protein>
    <recommendedName>
        <fullName evidence="8">Acyl-[acyl-carrier-protein] dehydrogenase MbtN</fullName>
    </recommendedName>
    <alternativeName>
        <fullName evidence="9">Mycobactin synthase protein N</fullName>
    </alternativeName>
</protein>
<dbReference type="PROSITE" id="PS00073">
    <property type="entry name" value="ACYL_COA_DH_2"/>
    <property type="match status" value="1"/>
</dbReference>
<dbReference type="GO" id="GO:0005737">
    <property type="term" value="C:cytoplasm"/>
    <property type="evidence" value="ECO:0007669"/>
    <property type="project" value="TreeGrafter"/>
</dbReference>
<evidence type="ECO:0000256" key="4">
    <source>
        <dbReference type="ARBA" id="ARBA00022630"/>
    </source>
</evidence>
<organism evidence="14">
    <name type="scientific">Microvirga ossetica</name>
    <dbReference type="NCBI Taxonomy" id="1882682"/>
    <lineage>
        <taxon>Bacteria</taxon>
        <taxon>Pseudomonadati</taxon>
        <taxon>Pseudomonadota</taxon>
        <taxon>Alphaproteobacteria</taxon>
        <taxon>Hyphomicrobiales</taxon>
        <taxon>Methylobacteriaceae</taxon>
        <taxon>Microvirga</taxon>
    </lineage>
</organism>
<dbReference type="AlphaFoldDB" id="A0A1B2EPT6"/>
<name>A0A1B2EPT6_9HYPH</name>
<dbReference type="Pfam" id="PF02771">
    <property type="entry name" value="Acyl-CoA_dh_N"/>
    <property type="match status" value="1"/>
</dbReference>
<dbReference type="InterPro" id="IPR050741">
    <property type="entry name" value="Acyl-CoA_dehydrogenase"/>
</dbReference>
<keyword evidence="6 10" id="KW-0560">Oxidoreductase</keyword>
<dbReference type="Pfam" id="PF00441">
    <property type="entry name" value="Acyl-CoA_dh_1"/>
    <property type="match status" value="1"/>
</dbReference>
<dbReference type="Gene3D" id="2.40.110.10">
    <property type="entry name" value="Butyryl-CoA Dehydrogenase, subunit A, domain 2"/>
    <property type="match status" value="1"/>
</dbReference>
<evidence type="ECO:0000259" key="13">
    <source>
        <dbReference type="Pfam" id="PF02771"/>
    </source>
</evidence>
<dbReference type="Pfam" id="PF02770">
    <property type="entry name" value="Acyl-CoA_dh_M"/>
    <property type="match status" value="1"/>
</dbReference>
<feature type="domain" description="Acyl-CoA dehydrogenase/oxidase C-terminal" evidence="11">
    <location>
        <begin position="219"/>
        <end position="366"/>
    </location>
</feature>
<evidence type="ECO:0000256" key="2">
    <source>
        <dbReference type="ARBA" id="ARBA00005102"/>
    </source>
</evidence>
<dbReference type="InterPro" id="IPR037069">
    <property type="entry name" value="AcylCoA_DH/ox_N_sf"/>
</dbReference>